<dbReference type="EMBL" id="AP023343">
    <property type="protein sequence ID" value="BCI85172.1"/>
    <property type="molecule type" value="Genomic_DNA"/>
</dbReference>
<gene>
    <name evidence="2" type="ORF">NIIDMKKI_03780</name>
</gene>
<name>A0A7G1I600_MYCKA</name>
<protein>
    <recommendedName>
        <fullName evidence="1">PE domain-containing protein</fullName>
    </recommendedName>
</protein>
<keyword evidence="3" id="KW-1185">Reference proteome</keyword>
<dbReference type="SUPFAM" id="SSF140459">
    <property type="entry name" value="PE/PPE dimer-like"/>
    <property type="match status" value="1"/>
</dbReference>
<dbReference type="Gene3D" id="1.10.287.850">
    <property type="entry name" value="HP0062-like domain"/>
    <property type="match status" value="1"/>
</dbReference>
<dbReference type="InterPro" id="IPR000084">
    <property type="entry name" value="PE-PGRS_N"/>
</dbReference>
<dbReference type="InterPro" id="IPR038332">
    <property type="entry name" value="PPE_sf"/>
</dbReference>
<reference evidence="2 3" key="1">
    <citation type="submission" date="2020-07" db="EMBL/GenBank/DDBJ databases">
        <title>Mycobacterium kansasii (former subtype) with zoonotic potential isolated from diseased indoor pet cat, Japan.</title>
        <authorList>
            <person name="Fukano H."/>
            <person name="Terazono T."/>
            <person name="Hoshino Y."/>
        </authorList>
    </citation>
    <scope>NUCLEOTIDE SEQUENCE [LARGE SCALE GENOMIC DNA]</scope>
    <source>
        <strain evidence="2 3">Kuro-I</strain>
    </source>
</reference>
<sequence length="70" mass="7064">MVAAAAEDLTTLGSTIGAANAAAATSTTEVLAAATDEVSARIAELFGAYGREYQAISAEAAAFHARFCRP</sequence>
<evidence type="ECO:0000259" key="1">
    <source>
        <dbReference type="Pfam" id="PF00934"/>
    </source>
</evidence>
<feature type="domain" description="PE" evidence="1">
    <location>
        <begin position="1"/>
        <end position="68"/>
    </location>
</feature>
<organism evidence="2 3">
    <name type="scientific">Mycobacterium kansasii</name>
    <dbReference type="NCBI Taxonomy" id="1768"/>
    <lineage>
        <taxon>Bacteria</taxon>
        <taxon>Bacillati</taxon>
        <taxon>Actinomycetota</taxon>
        <taxon>Actinomycetes</taxon>
        <taxon>Mycobacteriales</taxon>
        <taxon>Mycobacteriaceae</taxon>
        <taxon>Mycobacterium</taxon>
    </lineage>
</organism>
<dbReference type="AlphaFoldDB" id="A0A7G1I600"/>
<accession>A0A7G1I600</accession>
<dbReference type="Pfam" id="PF00934">
    <property type="entry name" value="PE"/>
    <property type="match status" value="1"/>
</dbReference>
<evidence type="ECO:0000313" key="3">
    <source>
        <dbReference type="Proteomes" id="UP000516380"/>
    </source>
</evidence>
<proteinExistence type="predicted"/>
<evidence type="ECO:0000313" key="2">
    <source>
        <dbReference type="EMBL" id="BCI85172.1"/>
    </source>
</evidence>
<dbReference type="Proteomes" id="UP000516380">
    <property type="component" value="Chromosome"/>
</dbReference>